<dbReference type="EMBL" id="KQ085961">
    <property type="protein sequence ID" value="KLO13310.1"/>
    <property type="molecule type" value="Genomic_DNA"/>
</dbReference>
<dbReference type="Proteomes" id="UP000053477">
    <property type="component" value="Unassembled WGS sequence"/>
</dbReference>
<evidence type="ECO:0000313" key="2">
    <source>
        <dbReference type="EMBL" id="KLO13310.1"/>
    </source>
</evidence>
<accession>A0A0H2RMW8</accession>
<organism evidence="2 3">
    <name type="scientific">Schizopora paradoxa</name>
    <dbReference type="NCBI Taxonomy" id="27342"/>
    <lineage>
        <taxon>Eukaryota</taxon>
        <taxon>Fungi</taxon>
        <taxon>Dikarya</taxon>
        <taxon>Basidiomycota</taxon>
        <taxon>Agaricomycotina</taxon>
        <taxon>Agaricomycetes</taxon>
        <taxon>Hymenochaetales</taxon>
        <taxon>Schizoporaceae</taxon>
        <taxon>Schizopora</taxon>
    </lineage>
</organism>
<keyword evidence="1" id="KW-0472">Membrane</keyword>
<protein>
    <submittedName>
        <fullName evidence="2">Uncharacterized protein</fullName>
    </submittedName>
</protein>
<name>A0A0H2RMW8_9AGAM</name>
<keyword evidence="1" id="KW-0812">Transmembrane</keyword>
<proteinExistence type="predicted"/>
<evidence type="ECO:0000256" key="1">
    <source>
        <dbReference type="SAM" id="Phobius"/>
    </source>
</evidence>
<gene>
    <name evidence="2" type="ORF">SCHPADRAFT_890079</name>
</gene>
<sequence length="288" mass="32426">MVHGVVRKEPSDSSESRSDAIAANIRAVSYKYDYRSTSTYDPPSLFFLSFLPVEVLVVVVIAVVVVEDPCPSLGAIIVLLRAREPDSSPLLVNFKLLEIVTCRNIEKRVEFRHVLRYDVKGWTQWYCDHGSTTITRQSALQDIPAIASDRDSEESEGSFRTTPCTYSPPLHSRHPALPLAVQPAAAPPLSPARSRPKKHRKRMYMGVLRVLPYCSTICATVQWKLQALGNVPTWVVWLISQLFRGRLGPSEYTDATIRTEHIRGTLRGVLAVRWQLLSIEPYANSDRQ</sequence>
<dbReference type="InParanoid" id="A0A0H2RMW8"/>
<dbReference type="AlphaFoldDB" id="A0A0H2RMW8"/>
<keyword evidence="3" id="KW-1185">Reference proteome</keyword>
<keyword evidence="1" id="KW-1133">Transmembrane helix</keyword>
<feature type="transmembrane region" description="Helical" evidence="1">
    <location>
        <begin position="45"/>
        <end position="66"/>
    </location>
</feature>
<evidence type="ECO:0000313" key="3">
    <source>
        <dbReference type="Proteomes" id="UP000053477"/>
    </source>
</evidence>
<reference evidence="2 3" key="1">
    <citation type="submission" date="2015-04" db="EMBL/GenBank/DDBJ databases">
        <title>Complete genome sequence of Schizopora paradoxa KUC8140, a cosmopolitan wood degrader in East Asia.</title>
        <authorList>
            <consortium name="DOE Joint Genome Institute"/>
            <person name="Min B."/>
            <person name="Park H."/>
            <person name="Jang Y."/>
            <person name="Kim J.-J."/>
            <person name="Kim K.H."/>
            <person name="Pangilinan J."/>
            <person name="Lipzen A."/>
            <person name="Riley R."/>
            <person name="Grigoriev I.V."/>
            <person name="Spatafora J.W."/>
            <person name="Choi I.-G."/>
        </authorList>
    </citation>
    <scope>NUCLEOTIDE SEQUENCE [LARGE SCALE GENOMIC DNA]</scope>
    <source>
        <strain evidence="2 3">KUC8140</strain>
    </source>
</reference>